<dbReference type="AlphaFoldDB" id="X1EC81"/>
<dbReference type="EMBL" id="BARU01002779">
    <property type="protein sequence ID" value="GAH30891.1"/>
    <property type="molecule type" value="Genomic_DNA"/>
</dbReference>
<reference evidence="1" key="1">
    <citation type="journal article" date="2014" name="Front. Microbiol.">
        <title>High frequency of phylogenetically diverse reductive dehalogenase-homologous genes in deep subseafloor sedimentary metagenomes.</title>
        <authorList>
            <person name="Kawai M."/>
            <person name="Futagami T."/>
            <person name="Toyoda A."/>
            <person name="Takaki Y."/>
            <person name="Nishi S."/>
            <person name="Hori S."/>
            <person name="Arai W."/>
            <person name="Tsubouchi T."/>
            <person name="Morono Y."/>
            <person name="Uchiyama I."/>
            <person name="Ito T."/>
            <person name="Fujiyama A."/>
            <person name="Inagaki F."/>
            <person name="Takami H."/>
        </authorList>
    </citation>
    <scope>NUCLEOTIDE SEQUENCE</scope>
    <source>
        <strain evidence="1">Expedition CK06-06</strain>
    </source>
</reference>
<accession>X1EC81</accession>
<name>X1EC81_9ZZZZ</name>
<gene>
    <name evidence="1" type="ORF">S03H2_06374</name>
</gene>
<dbReference type="InterPro" id="IPR055979">
    <property type="entry name" value="DUF7557"/>
</dbReference>
<comment type="caution">
    <text evidence="1">The sequence shown here is derived from an EMBL/GenBank/DDBJ whole genome shotgun (WGS) entry which is preliminary data.</text>
</comment>
<organism evidence="1">
    <name type="scientific">marine sediment metagenome</name>
    <dbReference type="NCBI Taxonomy" id="412755"/>
    <lineage>
        <taxon>unclassified sequences</taxon>
        <taxon>metagenomes</taxon>
        <taxon>ecological metagenomes</taxon>
    </lineage>
</organism>
<dbReference type="Pfam" id="PF24434">
    <property type="entry name" value="DUF7557"/>
    <property type="match status" value="1"/>
</dbReference>
<proteinExistence type="predicted"/>
<sequence length="41" mass="4847">MENITTIQLTKETRDMLKQFGTKAETYDSILRRLMENAKNL</sequence>
<protein>
    <submittedName>
        <fullName evidence="1">Uncharacterized protein</fullName>
    </submittedName>
</protein>
<evidence type="ECO:0000313" key="1">
    <source>
        <dbReference type="EMBL" id="GAH30891.1"/>
    </source>
</evidence>